<dbReference type="EMBL" id="JAMD01000004">
    <property type="protein sequence ID" value="KEJ96322.1"/>
    <property type="molecule type" value="Genomic_DNA"/>
</dbReference>
<feature type="transmembrane region" description="Helical" evidence="1">
    <location>
        <begin position="14"/>
        <end position="35"/>
    </location>
</feature>
<name>A0A073JF19_9RHOB</name>
<sequence length="62" mass="6638">MATIEAQKAAERGIRSWCVAVVSGVGGVLLDLAAGRSLSIDQYRRNQFNLHGVGIRRIIEGG</sequence>
<evidence type="ECO:0000256" key="1">
    <source>
        <dbReference type="SAM" id="Phobius"/>
    </source>
</evidence>
<dbReference type="AlphaFoldDB" id="A0A073JF19"/>
<organism evidence="2 3">
    <name type="scientific">Pseudosulfitobacter pseudonitzschiae</name>
    <dbReference type="NCBI Taxonomy" id="1402135"/>
    <lineage>
        <taxon>Bacteria</taxon>
        <taxon>Pseudomonadati</taxon>
        <taxon>Pseudomonadota</taxon>
        <taxon>Alphaproteobacteria</taxon>
        <taxon>Rhodobacterales</taxon>
        <taxon>Roseobacteraceae</taxon>
        <taxon>Pseudosulfitobacter</taxon>
    </lineage>
</organism>
<keyword evidence="1" id="KW-0472">Membrane</keyword>
<keyword evidence="3" id="KW-1185">Reference proteome</keyword>
<evidence type="ECO:0000313" key="3">
    <source>
        <dbReference type="Proteomes" id="UP000027746"/>
    </source>
</evidence>
<keyword evidence="1" id="KW-0812">Transmembrane</keyword>
<proteinExistence type="predicted"/>
<keyword evidence="1" id="KW-1133">Transmembrane helix</keyword>
<comment type="caution">
    <text evidence="2">The sequence shown here is derived from an EMBL/GenBank/DDBJ whole genome shotgun (WGS) entry which is preliminary data.</text>
</comment>
<reference evidence="2 3" key="1">
    <citation type="submission" date="2014-01" db="EMBL/GenBank/DDBJ databases">
        <title>Sulfitobacter sp. H3 (MCCC 1A00686) Genome Sequencing.</title>
        <authorList>
            <person name="Lai Q."/>
            <person name="Hong Z."/>
        </authorList>
    </citation>
    <scope>NUCLEOTIDE SEQUENCE [LARGE SCALE GENOMIC DNA]</scope>
    <source>
        <strain evidence="2 3">H3</strain>
    </source>
</reference>
<accession>A0A073JF19</accession>
<evidence type="ECO:0000313" key="2">
    <source>
        <dbReference type="EMBL" id="KEJ96322.1"/>
    </source>
</evidence>
<dbReference type="Proteomes" id="UP000027746">
    <property type="component" value="Unassembled WGS sequence"/>
</dbReference>
<protein>
    <submittedName>
        <fullName evidence="2">Uncharacterized protein</fullName>
    </submittedName>
</protein>
<gene>
    <name evidence="2" type="ORF">SUH3_18860</name>
</gene>